<name>A0A3G2SYR1_9GAMM</name>
<dbReference type="EMBL" id="SGSQ01000002">
    <property type="protein sequence ID" value="RZG49083.1"/>
    <property type="molecule type" value="Genomic_DNA"/>
</dbReference>
<dbReference type="Proteomes" id="UP000293863">
    <property type="component" value="Unassembled WGS sequence"/>
</dbReference>
<dbReference type="Proteomes" id="UP000279962">
    <property type="component" value="Chromosome"/>
</dbReference>
<dbReference type="AlphaFoldDB" id="A0A3G2SYR1"/>
<keyword evidence="5" id="KW-1185">Reference proteome</keyword>
<evidence type="ECO:0000313" key="3">
    <source>
        <dbReference type="EMBL" id="RZG49083.1"/>
    </source>
</evidence>
<protein>
    <submittedName>
        <fullName evidence="2">Uncharacterized protein</fullName>
    </submittedName>
</protein>
<sequence>MNKKLIYAGLLALSAFQVHAFQSTTSAQKVEINPAFNIANGLAPTEQQQKISVLEPFRGEFRILGSKEYNDDEQAKFSPIDYAVTRGLFTHPEIARQISINQYDRYLNWQMAKPPIPAQYATQLVSNMHIIPANPEIAKEIKKVKRGDLVRLTGDLVQVNDKDLVWKSALDWNGVGDGACKLIRVDSIKWLENQKL</sequence>
<accession>A0A3G2SYR1</accession>
<reference evidence="2 4" key="1">
    <citation type="submission" date="2018-10" db="EMBL/GenBank/DDBJ databases">
        <title>The complete genome of Acinetobacter wuhouensis strain WCHAW010062.</title>
        <authorList>
            <person name="Hu Y."/>
            <person name="Long H."/>
            <person name="Feng Y."/>
            <person name="Zong Z."/>
        </authorList>
    </citation>
    <scope>NUCLEOTIDE SEQUENCE [LARGE SCALE GENOMIC DNA]</scope>
    <source>
        <strain evidence="2 4">WCHAW010062</strain>
    </source>
</reference>
<evidence type="ECO:0000313" key="2">
    <source>
        <dbReference type="EMBL" id="AYO53050.1"/>
    </source>
</evidence>
<proteinExistence type="predicted"/>
<evidence type="ECO:0000256" key="1">
    <source>
        <dbReference type="SAM" id="SignalP"/>
    </source>
</evidence>
<dbReference type="RefSeq" id="WP_087553011.1">
    <property type="nucleotide sequence ID" value="NZ_CP033133.1"/>
</dbReference>
<feature type="signal peptide" evidence="1">
    <location>
        <begin position="1"/>
        <end position="20"/>
    </location>
</feature>
<evidence type="ECO:0000313" key="5">
    <source>
        <dbReference type="Proteomes" id="UP000293863"/>
    </source>
</evidence>
<evidence type="ECO:0000313" key="4">
    <source>
        <dbReference type="Proteomes" id="UP000279962"/>
    </source>
</evidence>
<dbReference type="EMBL" id="CP033133">
    <property type="protein sequence ID" value="AYO53050.1"/>
    <property type="molecule type" value="Genomic_DNA"/>
</dbReference>
<organism evidence="2 4">
    <name type="scientific">Acinetobacter wuhouensis</name>
    <dbReference type="NCBI Taxonomy" id="1879050"/>
    <lineage>
        <taxon>Bacteria</taxon>
        <taxon>Pseudomonadati</taxon>
        <taxon>Pseudomonadota</taxon>
        <taxon>Gammaproteobacteria</taxon>
        <taxon>Moraxellales</taxon>
        <taxon>Moraxellaceae</taxon>
        <taxon>Acinetobacter</taxon>
    </lineage>
</organism>
<keyword evidence="1" id="KW-0732">Signal</keyword>
<feature type="chain" id="PRO_5044593450" evidence="1">
    <location>
        <begin position="21"/>
        <end position="196"/>
    </location>
</feature>
<reference evidence="3 5" key="2">
    <citation type="submission" date="2019-02" db="EMBL/GenBank/DDBJ databases">
        <title>The Batch Genome Submission of Acinetobacter spp. strains.</title>
        <authorList>
            <person name="Qin J."/>
            <person name="Hu Y."/>
            <person name="Ye H."/>
            <person name="Wei L."/>
            <person name="Feng Y."/>
            <person name="Zong Z."/>
        </authorList>
    </citation>
    <scope>NUCLEOTIDE SEQUENCE [LARGE SCALE GENOMIC DNA]</scope>
    <source>
        <strain evidence="3 5">WCHAW060049</strain>
    </source>
</reference>
<gene>
    <name evidence="2" type="ORF">CDG68_04930</name>
    <name evidence="3" type="ORF">EXU28_01755</name>
</gene>